<comment type="cofactor">
    <cofactor evidence="9 11">
        <name>Mg(2+)</name>
        <dbReference type="ChEBI" id="CHEBI:18420"/>
    </cofactor>
    <text evidence="9 11">Binds 1 Mg(2+) ion per subunit.</text>
</comment>
<comment type="catalytic activity">
    <reaction evidence="9">
        <text>gamma-L-glutamyl-L-cysteine + glycine + ATP = glutathione + ADP + phosphate + H(+)</text>
        <dbReference type="Rhea" id="RHEA:13557"/>
        <dbReference type="ChEBI" id="CHEBI:15378"/>
        <dbReference type="ChEBI" id="CHEBI:30616"/>
        <dbReference type="ChEBI" id="CHEBI:43474"/>
        <dbReference type="ChEBI" id="CHEBI:57305"/>
        <dbReference type="ChEBI" id="CHEBI:57925"/>
        <dbReference type="ChEBI" id="CHEBI:58173"/>
        <dbReference type="ChEBI" id="CHEBI:456216"/>
        <dbReference type="EC" id="6.3.2.3"/>
    </reaction>
</comment>
<comment type="similarity">
    <text evidence="2 9">Belongs to the eukaryotic GSH synthase family.</text>
</comment>
<feature type="binding site" evidence="10">
    <location>
        <position position="242"/>
    </location>
    <ligand>
        <name>substrate</name>
    </ligand>
</feature>
<feature type="binding site" evidence="12">
    <location>
        <begin position="299"/>
        <end position="302"/>
    </location>
    <ligand>
        <name>substrate</name>
    </ligand>
</feature>
<accession>A0A9P7UZ99</accession>
<evidence type="ECO:0000256" key="5">
    <source>
        <dbReference type="ARBA" id="ARBA00022723"/>
    </source>
</evidence>
<feature type="binding site" evidence="10">
    <location>
        <position position="480"/>
    </location>
    <ligand>
        <name>ATP</name>
        <dbReference type="ChEBI" id="CHEBI:30616"/>
    </ligand>
</feature>
<comment type="pathway">
    <text evidence="1 9">Sulfur metabolism; glutathione biosynthesis; glutathione from L-cysteine and L-glutamate: step 2/2.</text>
</comment>
<dbReference type="InterPro" id="IPR005615">
    <property type="entry name" value="Glutathione_synthase"/>
</dbReference>
<evidence type="ECO:0000256" key="3">
    <source>
        <dbReference type="ARBA" id="ARBA00022598"/>
    </source>
</evidence>
<evidence type="ECO:0000256" key="4">
    <source>
        <dbReference type="ARBA" id="ARBA00022684"/>
    </source>
</evidence>
<dbReference type="Pfam" id="PF03199">
    <property type="entry name" value="GSH_synthase"/>
    <property type="match status" value="1"/>
</dbReference>
<dbReference type="InterPro" id="IPR004887">
    <property type="entry name" value="GSH_synth_subst-bd"/>
</dbReference>
<feature type="binding site" evidence="11">
    <location>
        <position position="163"/>
    </location>
    <ligand>
        <name>Mg(2+)</name>
        <dbReference type="ChEBI" id="CHEBI:18420"/>
    </ligand>
</feature>
<protein>
    <recommendedName>
        <fullName evidence="9">Glutathione synthetase</fullName>
        <shortName evidence="9">GSH-S</shortName>
        <ecNumber evidence="9">6.3.2.3</ecNumber>
    </recommendedName>
</protein>
<dbReference type="EC" id="6.3.2.3" evidence="9"/>
<keyword evidence="3 9" id="KW-0436">Ligase</keyword>
<proteinExistence type="inferred from homology"/>
<evidence type="ECO:0000256" key="10">
    <source>
        <dbReference type="PIRSR" id="PIRSR001558-1"/>
    </source>
</evidence>
<dbReference type="GO" id="GO:0005524">
    <property type="term" value="F:ATP binding"/>
    <property type="evidence" value="ECO:0007669"/>
    <property type="project" value="UniProtKB-UniRule"/>
</dbReference>
<evidence type="ECO:0000256" key="9">
    <source>
        <dbReference type="PIRNR" id="PIRNR001558"/>
    </source>
</evidence>
<feature type="binding site" evidence="10">
    <location>
        <position position="517"/>
    </location>
    <ligand>
        <name>ATP</name>
        <dbReference type="ChEBI" id="CHEBI:30616"/>
    </ligand>
</feature>
<evidence type="ECO:0000256" key="11">
    <source>
        <dbReference type="PIRSR" id="PIRSR001558-2"/>
    </source>
</evidence>
<keyword evidence="4 9" id="KW-0317">Glutathione biosynthesis</keyword>
<dbReference type="InterPro" id="IPR014042">
    <property type="entry name" value="Glutathione_synthase_a-hlx"/>
</dbReference>
<dbReference type="GeneID" id="66073851"/>
<dbReference type="Gene3D" id="3.30.470.20">
    <property type="entry name" value="ATP-grasp fold, B domain"/>
    <property type="match status" value="1"/>
</dbReference>
<evidence type="ECO:0000256" key="6">
    <source>
        <dbReference type="ARBA" id="ARBA00022741"/>
    </source>
</evidence>
<evidence type="ECO:0000256" key="2">
    <source>
        <dbReference type="ARBA" id="ARBA00010385"/>
    </source>
</evidence>
<dbReference type="Gene3D" id="1.10.1080.10">
    <property type="entry name" value="Glutathione Synthetase, Chain A, domain 3"/>
    <property type="match status" value="1"/>
</dbReference>
<dbReference type="Pfam" id="PF03917">
    <property type="entry name" value="GSH_synth_ATP"/>
    <property type="match status" value="1"/>
</dbReference>
<dbReference type="SUPFAM" id="SSF52440">
    <property type="entry name" value="PreATP-grasp domain"/>
    <property type="match status" value="1"/>
</dbReference>
<reference evidence="14" key="1">
    <citation type="journal article" date="2021" name="Genome Biol. Evol.">
        <title>The assembled and annotated genome of the fairy-ring fungus Marasmius oreades.</title>
        <authorList>
            <person name="Hiltunen M."/>
            <person name="Ament-Velasquez S.L."/>
            <person name="Johannesson H."/>
        </authorList>
    </citation>
    <scope>NUCLEOTIDE SEQUENCE</scope>
    <source>
        <strain evidence="14">03SP1</strain>
    </source>
</reference>
<dbReference type="RefSeq" id="XP_043013901.1">
    <property type="nucleotide sequence ID" value="XM_043149297.1"/>
</dbReference>
<evidence type="ECO:0000259" key="13">
    <source>
        <dbReference type="Pfam" id="PF03199"/>
    </source>
</evidence>
<dbReference type="Gene3D" id="3.30.1490.80">
    <property type="match status" value="1"/>
</dbReference>
<dbReference type="Gene3D" id="3.30.1490.50">
    <property type="match status" value="1"/>
</dbReference>
<feature type="binding site" evidence="10">
    <location>
        <begin position="399"/>
        <end position="408"/>
    </location>
    <ligand>
        <name>ATP</name>
        <dbReference type="ChEBI" id="CHEBI:30616"/>
    </ligand>
</feature>
<feature type="binding site" evidence="10">
    <location>
        <position position="410"/>
    </location>
    <ligand>
        <name>ATP</name>
        <dbReference type="ChEBI" id="CHEBI:30616"/>
    </ligand>
</feature>
<dbReference type="GO" id="GO:0005829">
    <property type="term" value="C:cytosol"/>
    <property type="evidence" value="ECO:0007669"/>
    <property type="project" value="TreeGrafter"/>
</dbReference>
<keyword evidence="7 9" id="KW-0067">ATP-binding</keyword>
<name>A0A9P7UZ99_9AGAR</name>
<evidence type="ECO:0000256" key="8">
    <source>
        <dbReference type="ARBA" id="ARBA00022842"/>
    </source>
</evidence>
<dbReference type="NCBIfam" id="TIGR01986">
    <property type="entry name" value="glut_syn_euk"/>
    <property type="match status" value="1"/>
</dbReference>
<feature type="binding site" evidence="12">
    <location>
        <begin position="165"/>
        <end position="168"/>
    </location>
    <ligand>
        <name>substrate</name>
    </ligand>
</feature>
<evidence type="ECO:0000256" key="1">
    <source>
        <dbReference type="ARBA" id="ARBA00004965"/>
    </source>
</evidence>
<evidence type="ECO:0000313" key="14">
    <source>
        <dbReference type="EMBL" id="KAG7097431.1"/>
    </source>
</evidence>
<dbReference type="GO" id="GO:0043295">
    <property type="term" value="F:glutathione binding"/>
    <property type="evidence" value="ECO:0007669"/>
    <property type="project" value="UniProtKB-UniRule"/>
</dbReference>
<dbReference type="Proteomes" id="UP001049176">
    <property type="component" value="Chromosome 2"/>
</dbReference>
<keyword evidence="6 9" id="KW-0547">Nucleotide-binding</keyword>
<keyword evidence="8 9" id="KW-0460">Magnesium</keyword>
<feature type="domain" description="Glutathione synthase substrate-binding" evidence="13">
    <location>
        <begin position="227"/>
        <end position="335"/>
    </location>
</feature>
<feature type="binding site" evidence="10">
    <location>
        <position position="161"/>
    </location>
    <ligand>
        <name>ATP</name>
        <dbReference type="ChEBI" id="CHEBI:30616"/>
    </ligand>
</feature>
<evidence type="ECO:0000256" key="12">
    <source>
        <dbReference type="PIRSR" id="PIRSR001558-3"/>
    </source>
</evidence>
<feature type="binding site" evidence="12">
    <location>
        <begin position="520"/>
        <end position="521"/>
    </location>
    <ligand>
        <name>substrate</name>
    </ligand>
</feature>
<sequence length="534" mass="58751">MSASLPSWPPTLTSLQREELHKSATTWALSHGLCYLPPSTSDRPSNSTSSPPVATIHAPISLIPTPFPRSLFHSAQSLQSVYNTLYSRVALDTEFLDRYMGCESEEGVGKVDSFTGKLWQGWKTVREEGGYERQSLHLGLFRSDYLLHTSPDQALSIKQVEFNTISSSFGPLSERIAALHRHLAASCSYYDISPLLNDDRFPENETTKGLVQGLASAHGAYGVPSARILFVVQSKERNMFDQKWLEYELLERHSIKVIRRSLDELATQACVDPNTYSLLVSNTDSPNSPPIEISTIYFRACYTPNDFPTLSHYETRFLLERSRAIKCPSLPLQLAGGKKIQEVLTRPGVLEQFLPDVGHDSLEQLRATFMGMYSLDLDETNDSSSFPKTRANHLNLVLKPQREGGGNNVYKEDIPAFLDSLSAVSSSSSPVSESKAWIAMEIIHTPPGIGGYLVRSPPPGSSQEEIEAGKGGAQAEIISELGIFGYSLFGLVEGKKTIKGEETVGWLVRTKGKESNEGGVATGFSVLDSLVLID</sequence>
<dbReference type="InterPro" id="IPR014049">
    <property type="entry name" value="Glutathione_synthase_N_euk"/>
</dbReference>
<keyword evidence="15" id="KW-1185">Reference proteome</keyword>
<dbReference type="SUPFAM" id="SSF56059">
    <property type="entry name" value="Glutathione synthetase ATP-binding domain-like"/>
    <property type="match status" value="1"/>
</dbReference>
<dbReference type="EMBL" id="CM032182">
    <property type="protein sequence ID" value="KAG7097431.1"/>
    <property type="molecule type" value="Genomic_DNA"/>
</dbReference>
<feature type="binding site" evidence="10">
    <location>
        <position position="509"/>
    </location>
    <ligand>
        <name>substrate</name>
    </ligand>
</feature>
<dbReference type="OrthoDB" id="2020073at2759"/>
<dbReference type="InterPro" id="IPR037013">
    <property type="entry name" value="GSH-S_sub-bd_sf"/>
</dbReference>
<dbReference type="KEGG" id="more:E1B28_004775"/>
<dbReference type="AlphaFoldDB" id="A0A9P7UZ99"/>
<feature type="binding site" evidence="10">
    <location>
        <position position="338"/>
    </location>
    <ligand>
        <name>ATP</name>
        <dbReference type="ChEBI" id="CHEBI:30616"/>
    </ligand>
</feature>
<dbReference type="GO" id="GO:0004363">
    <property type="term" value="F:glutathione synthase activity"/>
    <property type="evidence" value="ECO:0007669"/>
    <property type="project" value="UniProtKB-UniRule"/>
</dbReference>
<feature type="binding site" evidence="10">
    <location>
        <position position="511"/>
    </location>
    <ligand>
        <name>ATP</name>
        <dbReference type="ChEBI" id="CHEBI:30616"/>
    </ligand>
</feature>
<feature type="binding site" evidence="10">
    <location>
        <begin position="440"/>
        <end position="443"/>
    </location>
    <ligand>
        <name>ATP</name>
        <dbReference type="ChEBI" id="CHEBI:30616"/>
    </ligand>
</feature>
<dbReference type="Gene3D" id="3.40.50.1760">
    <property type="entry name" value="Glutathione synthase, substrate-binding domain superfamily, eukaryotic"/>
    <property type="match status" value="1"/>
</dbReference>
<feature type="binding site" evidence="12">
    <location>
        <begin position="236"/>
        <end position="238"/>
    </location>
    <ligand>
        <name>substrate</name>
    </ligand>
</feature>
<feature type="binding site" evidence="10">
    <location>
        <position position="142"/>
    </location>
    <ligand>
        <name>substrate</name>
    </ligand>
</feature>
<feature type="binding site" evidence="11">
    <location>
        <position position="403"/>
    </location>
    <ligand>
        <name>Mg(2+)</name>
        <dbReference type="ChEBI" id="CHEBI:18420"/>
    </ligand>
</feature>
<dbReference type="PANTHER" id="PTHR11130:SF0">
    <property type="entry name" value="GLUTATHIONE SYNTHETASE"/>
    <property type="match status" value="1"/>
</dbReference>
<dbReference type="PIRSF" id="PIRSF001558">
    <property type="entry name" value="GSHase"/>
    <property type="match status" value="1"/>
</dbReference>
<organism evidence="14 15">
    <name type="scientific">Marasmius oreades</name>
    <name type="common">fairy-ring Marasmius</name>
    <dbReference type="NCBI Taxonomy" id="181124"/>
    <lineage>
        <taxon>Eukaryota</taxon>
        <taxon>Fungi</taxon>
        <taxon>Dikarya</taxon>
        <taxon>Basidiomycota</taxon>
        <taxon>Agaricomycotina</taxon>
        <taxon>Agaricomycetes</taxon>
        <taxon>Agaricomycetidae</taxon>
        <taxon>Agaricales</taxon>
        <taxon>Marasmiineae</taxon>
        <taxon>Marasmiaceae</taxon>
        <taxon>Marasmius</taxon>
    </lineage>
</organism>
<feature type="binding site" evidence="11">
    <location>
        <position position="161"/>
    </location>
    <ligand>
        <name>Mg(2+)</name>
        <dbReference type="ChEBI" id="CHEBI:18420"/>
    </ligand>
</feature>
<evidence type="ECO:0000313" key="15">
    <source>
        <dbReference type="Proteomes" id="UP001049176"/>
    </source>
</evidence>
<dbReference type="GO" id="GO:0000287">
    <property type="term" value="F:magnesium ion binding"/>
    <property type="evidence" value="ECO:0007669"/>
    <property type="project" value="UniProtKB-UniRule"/>
</dbReference>
<comment type="caution">
    <text evidence="14">The sequence shown here is derived from an EMBL/GenBank/DDBJ whole genome shotgun (WGS) entry which is preliminary data.</text>
</comment>
<dbReference type="InterPro" id="IPR014709">
    <property type="entry name" value="Glutathione_synthase_C_euk"/>
</dbReference>
<keyword evidence="5 9" id="KW-0479">Metal-binding</keyword>
<gene>
    <name evidence="14" type="ORF">E1B28_004775</name>
</gene>
<evidence type="ECO:0000256" key="7">
    <source>
        <dbReference type="ARBA" id="ARBA00022840"/>
    </source>
</evidence>
<dbReference type="InterPro" id="IPR016185">
    <property type="entry name" value="PreATP-grasp_dom_sf"/>
</dbReference>
<dbReference type="PANTHER" id="PTHR11130">
    <property type="entry name" value="GLUTATHIONE SYNTHETASE"/>
    <property type="match status" value="1"/>
</dbReference>